<name>A0ABV3QAI1_9GAMM</name>
<dbReference type="EMBL" id="JBFOHK010000001">
    <property type="protein sequence ID" value="MEW9570536.1"/>
    <property type="molecule type" value="Genomic_DNA"/>
</dbReference>
<dbReference type="Pfam" id="PF20043">
    <property type="entry name" value="DUF6445"/>
    <property type="match status" value="1"/>
</dbReference>
<evidence type="ECO:0000313" key="2">
    <source>
        <dbReference type="Proteomes" id="UP001556220"/>
    </source>
</evidence>
<keyword evidence="2" id="KW-1185">Reference proteome</keyword>
<dbReference type="Proteomes" id="UP001556220">
    <property type="component" value="Unassembled WGS sequence"/>
</dbReference>
<accession>A0ABV3QAI1</accession>
<dbReference type="InterPro" id="IPR045617">
    <property type="entry name" value="DUF6445"/>
</dbReference>
<gene>
    <name evidence="1" type="ORF">ABQJ54_02090</name>
</gene>
<reference evidence="1 2" key="1">
    <citation type="submission" date="2024-06" db="EMBL/GenBank/DDBJ databases">
        <authorList>
            <person name="Woo H."/>
        </authorList>
    </citation>
    <scope>NUCLEOTIDE SEQUENCE [LARGE SCALE GENOMIC DNA]</scope>
    <source>
        <strain evidence="1 2">Si-c</strain>
    </source>
</reference>
<organism evidence="1 2">
    <name type="scientific">Rhodanobacter lycopersici</name>
    <dbReference type="NCBI Taxonomy" id="3162487"/>
    <lineage>
        <taxon>Bacteria</taxon>
        <taxon>Pseudomonadati</taxon>
        <taxon>Pseudomonadota</taxon>
        <taxon>Gammaproteobacteria</taxon>
        <taxon>Lysobacterales</taxon>
        <taxon>Rhodanobacteraceae</taxon>
        <taxon>Rhodanobacter</taxon>
    </lineage>
</organism>
<sequence>MSYLVVDNFCEDVEAVRQSALAAGIGTWRPNQGEVGSSVYEGMGFWGEHALMVRALMRATGGIVIPNALFFRSTNVGMEKAYIHSDRESGNHTCICYLTEHPEPYGTAFYRHKRTGLCEMPSFQQMTAMGILDELKADMVSRDPDKWEQLDFVCGAKNRALIFQAPLFHSRMPIEGLGNLPENGRMVWACHFKKLSPTGDFA</sequence>
<protein>
    <submittedName>
        <fullName evidence="1">DUF6445 family protein</fullName>
    </submittedName>
</protein>
<dbReference type="RefSeq" id="WP_367852622.1">
    <property type="nucleotide sequence ID" value="NZ_JBFOHK010000001.1"/>
</dbReference>
<comment type="caution">
    <text evidence="1">The sequence shown here is derived from an EMBL/GenBank/DDBJ whole genome shotgun (WGS) entry which is preliminary data.</text>
</comment>
<proteinExistence type="predicted"/>
<evidence type="ECO:0000313" key="1">
    <source>
        <dbReference type="EMBL" id="MEW9570536.1"/>
    </source>
</evidence>